<dbReference type="InterPro" id="IPR011923">
    <property type="entry name" value="RodA/MrdB"/>
</dbReference>
<proteinExistence type="inferred from homology"/>
<dbReference type="PROSITE" id="PS00428">
    <property type="entry name" value="FTSW_RODA_SPOVE"/>
    <property type="match status" value="1"/>
</dbReference>
<feature type="transmembrane region" description="Helical" evidence="11">
    <location>
        <begin position="117"/>
        <end position="133"/>
    </location>
</feature>
<dbReference type="InterPro" id="IPR018365">
    <property type="entry name" value="Cell_cycle_FtsW-rel_CS"/>
</dbReference>
<feature type="transmembrane region" description="Helical" evidence="11">
    <location>
        <begin position="202"/>
        <end position="219"/>
    </location>
</feature>
<dbReference type="GO" id="GO:0051301">
    <property type="term" value="P:cell division"/>
    <property type="evidence" value="ECO:0007669"/>
    <property type="project" value="InterPro"/>
</dbReference>
<evidence type="ECO:0000256" key="9">
    <source>
        <dbReference type="ARBA" id="ARBA00023136"/>
    </source>
</evidence>
<feature type="transmembrane region" description="Helical" evidence="11">
    <location>
        <begin position="316"/>
        <end position="337"/>
    </location>
</feature>
<feature type="transmembrane region" description="Helical" evidence="11">
    <location>
        <begin position="382"/>
        <end position="400"/>
    </location>
</feature>
<evidence type="ECO:0000256" key="4">
    <source>
        <dbReference type="ARBA" id="ARBA00022679"/>
    </source>
</evidence>
<evidence type="ECO:0000313" key="12">
    <source>
        <dbReference type="EMBL" id="OGC08801.1"/>
    </source>
</evidence>
<comment type="caution">
    <text evidence="12">The sequence shown here is derived from an EMBL/GenBank/DDBJ whole genome shotgun (WGS) entry which is preliminary data.</text>
</comment>
<dbReference type="EC" id="2.4.99.28" evidence="11"/>
<dbReference type="Pfam" id="PF01098">
    <property type="entry name" value="FTSW_RODA_SPOVE"/>
    <property type="match status" value="2"/>
</dbReference>
<evidence type="ECO:0000256" key="3">
    <source>
        <dbReference type="ARBA" id="ARBA00022676"/>
    </source>
</evidence>
<gene>
    <name evidence="11" type="primary">rodA</name>
    <name evidence="12" type="ORF">A3F86_02180</name>
</gene>
<evidence type="ECO:0000256" key="7">
    <source>
        <dbReference type="ARBA" id="ARBA00022984"/>
    </source>
</evidence>
<keyword evidence="7 11" id="KW-0573">Peptidoglycan synthesis</keyword>
<dbReference type="PANTHER" id="PTHR30474:SF1">
    <property type="entry name" value="PEPTIDOGLYCAN GLYCOSYLTRANSFERASE MRDB"/>
    <property type="match status" value="1"/>
</dbReference>
<evidence type="ECO:0000256" key="2">
    <source>
        <dbReference type="ARBA" id="ARBA00022475"/>
    </source>
</evidence>
<comment type="catalytic activity">
    <reaction evidence="11">
        <text>[GlcNAc-(1-&gt;4)-Mur2Ac(oyl-L-Ala-gamma-D-Glu-L-Lys-D-Ala-D-Ala)](n)-di-trans,octa-cis-undecaprenyl diphosphate + beta-D-GlcNAc-(1-&gt;4)-Mur2Ac(oyl-L-Ala-gamma-D-Glu-L-Lys-D-Ala-D-Ala)-di-trans,octa-cis-undecaprenyl diphosphate = [GlcNAc-(1-&gt;4)-Mur2Ac(oyl-L-Ala-gamma-D-Glu-L-Lys-D-Ala-D-Ala)](n+1)-di-trans,octa-cis-undecaprenyl diphosphate + di-trans,octa-cis-undecaprenyl diphosphate + H(+)</text>
        <dbReference type="Rhea" id="RHEA:23708"/>
        <dbReference type="Rhea" id="RHEA-COMP:9602"/>
        <dbReference type="Rhea" id="RHEA-COMP:9603"/>
        <dbReference type="ChEBI" id="CHEBI:15378"/>
        <dbReference type="ChEBI" id="CHEBI:58405"/>
        <dbReference type="ChEBI" id="CHEBI:60033"/>
        <dbReference type="ChEBI" id="CHEBI:78435"/>
        <dbReference type="EC" id="2.4.99.28"/>
    </reaction>
</comment>
<comment type="function">
    <text evidence="11">Peptidoglycan polymerase that is essential for cell wall elongation.</text>
</comment>
<sequence>MINFRMLKLSDLWLWAAMSVLLLIGLLAIFSCTHSLQAKFGVDSLLFVKRQLLSLLVGGVGLAIFAYFDYKRFKKATPYFYVGILVLLALILFAGGNGKSAQRWFQLGSFSFQPSELSKIVMVLVLAAFFAKRKELKTFYENGSLLLLVSLPFLLIFKQPDLGTALVFFFILVGMLTASGSSTKLLVFLVTPMVSIMLRPMPYVWIVYLLAIALALFLTRASFWDWLFVLGINLAVGVAMPFIWGMLKAYQRQRVLVFLNPGLDPYGAGYHSLQSKIAIGSGGLFGKGFLRGTQTQLQFIPEQHSDFIFSVIGEEFGFIGASLVLALFAIIVWRAVVIAGEADTPFGSLLAYGVASMTAFHVIANIGMTLGLLPVVGMPLPFVSYGGSSLLMNMISMGLLQSISMRRHKLIF</sequence>
<dbReference type="AlphaFoldDB" id="A0A1F4RKV7"/>
<keyword evidence="8 11" id="KW-1133">Transmembrane helix</keyword>
<comment type="similarity">
    <text evidence="11">Belongs to the SEDS family. MrdB/RodA subfamily.</text>
</comment>
<evidence type="ECO:0000256" key="11">
    <source>
        <dbReference type="HAMAP-Rule" id="MF_02079"/>
    </source>
</evidence>
<evidence type="ECO:0000256" key="5">
    <source>
        <dbReference type="ARBA" id="ARBA00022692"/>
    </source>
</evidence>
<keyword evidence="10 11" id="KW-0961">Cell wall biogenesis/degradation</keyword>
<dbReference type="GO" id="GO:0071555">
    <property type="term" value="P:cell wall organization"/>
    <property type="evidence" value="ECO:0007669"/>
    <property type="project" value="UniProtKB-KW"/>
</dbReference>
<evidence type="ECO:0000256" key="6">
    <source>
        <dbReference type="ARBA" id="ARBA00022960"/>
    </source>
</evidence>
<evidence type="ECO:0000256" key="1">
    <source>
        <dbReference type="ARBA" id="ARBA00004141"/>
    </source>
</evidence>
<feature type="transmembrane region" description="Helical" evidence="11">
    <location>
        <begin position="349"/>
        <end position="376"/>
    </location>
</feature>
<feature type="transmembrane region" description="Helical" evidence="11">
    <location>
        <begin position="12"/>
        <end position="32"/>
    </location>
</feature>
<evidence type="ECO:0000256" key="10">
    <source>
        <dbReference type="ARBA" id="ARBA00023316"/>
    </source>
</evidence>
<dbReference type="NCBIfam" id="TIGR02210">
    <property type="entry name" value="rodA_shape"/>
    <property type="match status" value="1"/>
</dbReference>
<feature type="transmembrane region" description="Helical" evidence="11">
    <location>
        <begin position="52"/>
        <end position="70"/>
    </location>
</feature>
<keyword evidence="3 11" id="KW-0328">Glycosyltransferase</keyword>
<keyword evidence="9 11" id="KW-0472">Membrane</keyword>
<comment type="subcellular location">
    <subcellularLocation>
        <location evidence="11">Cell membrane</location>
        <topology evidence="11">Multi-pass membrane protein</topology>
    </subcellularLocation>
    <subcellularLocation>
        <location evidence="1">Membrane</location>
        <topology evidence="1">Multi-pass membrane protein</topology>
    </subcellularLocation>
</comment>
<feature type="transmembrane region" description="Helical" evidence="11">
    <location>
        <begin position="139"/>
        <end position="157"/>
    </location>
</feature>
<evidence type="ECO:0000256" key="8">
    <source>
        <dbReference type="ARBA" id="ARBA00022989"/>
    </source>
</evidence>
<dbReference type="GO" id="GO:0032153">
    <property type="term" value="C:cell division site"/>
    <property type="evidence" value="ECO:0007669"/>
    <property type="project" value="TreeGrafter"/>
</dbReference>
<dbReference type="STRING" id="1802568.A3F86_02180"/>
<dbReference type="UniPathway" id="UPA00219"/>
<keyword evidence="5 11" id="KW-0812">Transmembrane</keyword>
<dbReference type="Proteomes" id="UP000179095">
    <property type="component" value="Unassembled WGS sequence"/>
</dbReference>
<dbReference type="GO" id="GO:0015648">
    <property type="term" value="F:lipid-linked peptidoglycan transporter activity"/>
    <property type="evidence" value="ECO:0007669"/>
    <property type="project" value="TreeGrafter"/>
</dbReference>
<reference evidence="12 13" key="1">
    <citation type="journal article" date="2016" name="Nat. Commun.">
        <title>Thousands of microbial genomes shed light on interconnected biogeochemical processes in an aquifer system.</title>
        <authorList>
            <person name="Anantharaman K."/>
            <person name="Brown C.T."/>
            <person name="Hug L.A."/>
            <person name="Sharon I."/>
            <person name="Castelle C.J."/>
            <person name="Probst A.J."/>
            <person name="Thomas B.C."/>
            <person name="Singh A."/>
            <person name="Wilkins M.J."/>
            <person name="Karaoz U."/>
            <person name="Brodie E.L."/>
            <person name="Williams K.H."/>
            <person name="Hubbard S.S."/>
            <person name="Banfield J.F."/>
        </authorList>
    </citation>
    <scope>NUCLEOTIDE SEQUENCE [LARGE SCALE GENOMIC DNA]</scope>
</reference>
<feature type="transmembrane region" description="Helical" evidence="11">
    <location>
        <begin position="164"/>
        <end position="190"/>
    </location>
</feature>
<feature type="transmembrane region" description="Helical" evidence="11">
    <location>
        <begin position="76"/>
        <end position="96"/>
    </location>
</feature>
<dbReference type="GO" id="GO:0008955">
    <property type="term" value="F:peptidoglycan glycosyltransferase activity"/>
    <property type="evidence" value="ECO:0007669"/>
    <property type="project" value="UniProtKB-UniRule"/>
</dbReference>
<organism evidence="12 13">
    <name type="scientific">candidate division WOR-1 bacterium RIFCSPLOWO2_12_FULL_45_9</name>
    <dbReference type="NCBI Taxonomy" id="1802568"/>
    <lineage>
        <taxon>Bacteria</taxon>
        <taxon>Bacillati</taxon>
        <taxon>Saganbacteria</taxon>
    </lineage>
</organism>
<evidence type="ECO:0000313" key="13">
    <source>
        <dbReference type="Proteomes" id="UP000179095"/>
    </source>
</evidence>
<dbReference type="HAMAP" id="MF_02079">
    <property type="entry name" value="PGT_RodA"/>
    <property type="match status" value="1"/>
</dbReference>
<keyword evidence="6 11" id="KW-0133">Cell shape</keyword>
<keyword evidence="2 11" id="KW-1003">Cell membrane</keyword>
<feature type="transmembrane region" description="Helical" evidence="11">
    <location>
        <begin position="226"/>
        <end position="247"/>
    </location>
</feature>
<keyword evidence="4 11" id="KW-0808">Transferase</keyword>
<dbReference type="NCBIfam" id="NF037961">
    <property type="entry name" value="RodA_shape"/>
    <property type="match status" value="1"/>
</dbReference>
<dbReference type="GO" id="GO:0008360">
    <property type="term" value="P:regulation of cell shape"/>
    <property type="evidence" value="ECO:0007669"/>
    <property type="project" value="UniProtKB-KW"/>
</dbReference>
<accession>A0A1F4RKV7</accession>
<comment type="pathway">
    <text evidence="11">Cell wall biogenesis; peptidoglycan biosynthesis.</text>
</comment>
<dbReference type="GO" id="GO:0009252">
    <property type="term" value="P:peptidoglycan biosynthetic process"/>
    <property type="evidence" value="ECO:0007669"/>
    <property type="project" value="UniProtKB-UniRule"/>
</dbReference>
<dbReference type="EMBL" id="METQ01000047">
    <property type="protein sequence ID" value="OGC08801.1"/>
    <property type="molecule type" value="Genomic_DNA"/>
</dbReference>
<protein>
    <recommendedName>
        <fullName evidence="11">Peptidoglycan glycosyltransferase RodA</fullName>
        <shortName evidence="11">PGT</shortName>
        <ecNumber evidence="11">2.4.99.28</ecNumber>
    </recommendedName>
    <alternativeName>
        <fullName evidence="11">Cell elongation protein RodA</fullName>
    </alternativeName>
    <alternativeName>
        <fullName evidence="11">Cell wall polymerase</fullName>
    </alternativeName>
    <alternativeName>
        <fullName evidence="11">Peptidoglycan polymerase</fullName>
        <shortName evidence="11">PG polymerase</shortName>
    </alternativeName>
</protein>
<dbReference type="InterPro" id="IPR001182">
    <property type="entry name" value="FtsW/RodA"/>
</dbReference>
<dbReference type="GO" id="GO:0005886">
    <property type="term" value="C:plasma membrane"/>
    <property type="evidence" value="ECO:0007669"/>
    <property type="project" value="UniProtKB-SubCell"/>
</dbReference>
<dbReference type="PANTHER" id="PTHR30474">
    <property type="entry name" value="CELL CYCLE PROTEIN"/>
    <property type="match status" value="1"/>
</dbReference>
<dbReference type="PROSITE" id="PS51257">
    <property type="entry name" value="PROKAR_LIPOPROTEIN"/>
    <property type="match status" value="1"/>
</dbReference>
<name>A0A1F4RKV7_UNCSA</name>